<dbReference type="RefSeq" id="WP_110936090.1">
    <property type="nucleotide sequence ID" value="NZ_KZ614146.1"/>
</dbReference>
<sequence>MNLSILDQSPVSSGATASDALQASMLLAQEGEKLGYKRYWIAEHHNYPALATSSPEVMLGYIGANTSSIRIGAGAILLPHYKPYKVAETFHLLATLFPGRVDLGIGRSPGGSAEAMIALSGNFLENVRKTPQLVEELLYFINRSFPNDHQFAQLNALPIPDVNPETWLLGTSGKSANLAAEKGLSYAFGHFMTEKDGPSIVQQYRQHFRVNSSGQPSQVIVAVSVICAETEEEAYRIALSCLLWSIQASRGVTSGIPSVEEARAYSFNKDEKKILENLRSRMVIGNVRNVIEQLRNLQSTYKADEIMIVTITHSYKDRLKSYELIAEELALYIK</sequence>
<organism evidence="3 4">
    <name type="scientific">Salipaludibacillus neizhouensis</name>
    <dbReference type="NCBI Taxonomy" id="885475"/>
    <lineage>
        <taxon>Bacteria</taxon>
        <taxon>Bacillati</taxon>
        <taxon>Bacillota</taxon>
        <taxon>Bacilli</taxon>
        <taxon>Bacillales</taxon>
        <taxon>Bacillaceae</taxon>
    </lineage>
</organism>
<keyword evidence="4" id="KW-1185">Reference proteome</keyword>
<dbReference type="InterPro" id="IPR019949">
    <property type="entry name" value="CmoO-like"/>
</dbReference>
<feature type="domain" description="Luciferase-like" evidence="2">
    <location>
        <begin position="1"/>
        <end position="300"/>
    </location>
</feature>
<comment type="caution">
    <text evidence="3">The sequence shown here is derived from an EMBL/GenBank/DDBJ whole genome shotgun (WGS) entry which is preliminary data.</text>
</comment>
<proteinExistence type="predicted"/>
<dbReference type="Gene3D" id="3.20.20.30">
    <property type="entry name" value="Luciferase-like domain"/>
    <property type="match status" value="1"/>
</dbReference>
<evidence type="ECO:0000313" key="4">
    <source>
        <dbReference type="Proteomes" id="UP000281498"/>
    </source>
</evidence>
<dbReference type="GO" id="GO:0005829">
    <property type="term" value="C:cytosol"/>
    <property type="evidence" value="ECO:0007669"/>
    <property type="project" value="TreeGrafter"/>
</dbReference>
<dbReference type="SUPFAM" id="SSF51679">
    <property type="entry name" value="Bacterial luciferase-like"/>
    <property type="match status" value="1"/>
</dbReference>
<dbReference type="EMBL" id="PDOE01000001">
    <property type="protein sequence ID" value="RKL69271.1"/>
    <property type="molecule type" value="Genomic_DNA"/>
</dbReference>
<evidence type="ECO:0000259" key="2">
    <source>
        <dbReference type="Pfam" id="PF00296"/>
    </source>
</evidence>
<evidence type="ECO:0000256" key="1">
    <source>
        <dbReference type="ARBA" id="ARBA00007789"/>
    </source>
</evidence>
<dbReference type="InterPro" id="IPR011251">
    <property type="entry name" value="Luciferase-like_dom"/>
</dbReference>
<comment type="similarity">
    <text evidence="1">To bacterial alkanal monooxygenase alpha and beta chains.</text>
</comment>
<dbReference type="Pfam" id="PF00296">
    <property type="entry name" value="Bac_luciferase"/>
    <property type="match status" value="1"/>
</dbReference>
<name>A0A3A9KFB3_9BACI</name>
<dbReference type="Proteomes" id="UP000281498">
    <property type="component" value="Unassembled WGS sequence"/>
</dbReference>
<protein>
    <submittedName>
        <fullName evidence="3">LLM class flavin-dependent oxidoreductase</fullName>
    </submittedName>
</protein>
<accession>A0A3A9KFB3</accession>
<dbReference type="PANTHER" id="PTHR30137">
    <property type="entry name" value="LUCIFERASE-LIKE MONOOXYGENASE"/>
    <property type="match status" value="1"/>
</dbReference>
<dbReference type="FunFam" id="3.20.20.30:FF:000002">
    <property type="entry name" value="LLM class flavin-dependent oxidoreductase"/>
    <property type="match status" value="1"/>
</dbReference>
<dbReference type="InterPro" id="IPR036661">
    <property type="entry name" value="Luciferase-like_sf"/>
</dbReference>
<dbReference type="InterPro" id="IPR050766">
    <property type="entry name" value="Bact_Lucif_Oxidored"/>
</dbReference>
<dbReference type="AlphaFoldDB" id="A0A3A9KFB3"/>
<dbReference type="PANTHER" id="PTHR30137:SF19">
    <property type="entry name" value="LUCIFERASE-LIKE MONOOXYGENASE"/>
    <property type="match status" value="1"/>
</dbReference>
<dbReference type="NCBIfam" id="TIGR03558">
    <property type="entry name" value="oxido_grp_1"/>
    <property type="match status" value="1"/>
</dbReference>
<dbReference type="CDD" id="cd00347">
    <property type="entry name" value="Flavin_utilizing_monoxygenases"/>
    <property type="match status" value="1"/>
</dbReference>
<reference evidence="3 4" key="1">
    <citation type="submission" date="2017-10" db="EMBL/GenBank/DDBJ databases">
        <title>Bacillus sp. nov., a halophilic bacterium isolated from a Keqin Lake.</title>
        <authorList>
            <person name="Wang H."/>
        </authorList>
    </citation>
    <scope>NUCLEOTIDE SEQUENCE [LARGE SCALE GENOMIC DNA]</scope>
    <source>
        <strain evidence="3 4">KCTC 13187</strain>
    </source>
</reference>
<dbReference type="GO" id="GO:0016705">
    <property type="term" value="F:oxidoreductase activity, acting on paired donors, with incorporation or reduction of molecular oxygen"/>
    <property type="evidence" value="ECO:0007669"/>
    <property type="project" value="InterPro"/>
</dbReference>
<gene>
    <name evidence="3" type="ORF">CR203_04385</name>
</gene>
<dbReference type="OrthoDB" id="9780518at2"/>
<evidence type="ECO:0000313" key="3">
    <source>
        <dbReference type="EMBL" id="RKL69271.1"/>
    </source>
</evidence>